<dbReference type="Pfam" id="PF00005">
    <property type="entry name" value="ABC_tran"/>
    <property type="match status" value="1"/>
</dbReference>
<dbReference type="Proteomes" id="UP001333102">
    <property type="component" value="Chromosome"/>
</dbReference>
<keyword evidence="4" id="KW-0067">ATP-binding</keyword>
<keyword evidence="4" id="KW-0547">Nucleotide-binding</keyword>
<dbReference type="GO" id="GO:0005524">
    <property type="term" value="F:ATP binding"/>
    <property type="evidence" value="ECO:0007669"/>
    <property type="project" value="UniProtKB-KW"/>
</dbReference>
<dbReference type="EMBL" id="CP141614">
    <property type="protein sequence ID" value="WRP15166.1"/>
    <property type="molecule type" value="Genomic_DNA"/>
</dbReference>
<comment type="similarity">
    <text evidence="1">Belongs to the ABC transporter superfamily.</text>
</comment>
<protein>
    <submittedName>
        <fullName evidence="4">ABC transporter ATP-binding protein</fullName>
    </submittedName>
</protein>
<name>A0ABZ1BRS8_9FIRM</name>
<sequence length="239" mass="26250">MTVRGYLLFVAEMRRVPRHRRRRHVDEIMGRTGVADVAHRLAGRLSRGYKQRVGLAAALVGEPPVLVLDEPTAGMDPRQIIEMRQLIRSLAGRHTVLLSSHILPEVASTCQRVLIINKGRLVAQDTPDNLSARLGGRRHLRLEVRGDREALEAALAEVPGIVEVRWPGGPGQEGTAVAELDLGPGGADGEAAGDVREAIFFALARRGLPILEMRSLDRSLEDVFLELVTHEDLEPDART</sequence>
<proteinExistence type="inferred from homology"/>
<accession>A0ABZ1BRS8</accession>
<gene>
    <name evidence="4" type="ORF">VLY81_03075</name>
</gene>
<evidence type="ECO:0000313" key="4">
    <source>
        <dbReference type="EMBL" id="WRP15166.1"/>
    </source>
</evidence>
<evidence type="ECO:0000256" key="1">
    <source>
        <dbReference type="ARBA" id="ARBA00005417"/>
    </source>
</evidence>
<dbReference type="RefSeq" id="WP_324669556.1">
    <property type="nucleotide sequence ID" value="NZ_CP141614.1"/>
</dbReference>
<keyword evidence="2" id="KW-0813">Transport</keyword>
<dbReference type="PANTHER" id="PTHR43335">
    <property type="entry name" value="ABC TRANSPORTER, ATP-BINDING PROTEIN"/>
    <property type="match status" value="1"/>
</dbReference>
<dbReference type="InterPro" id="IPR003439">
    <property type="entry name" value="ABC_transporter-like_ATP-bd"/>
</dbReference>
<evidence type="ECO:0000256" key="2">
    <source>
        <dbReference type="ARBA" id="ARBA00022448"/>
    </source>
</evidence>
<dbReference type="Gene3D" id="3.40.50.300">
    <property type="entry name" value="P-loop containing nucleotide triphosphate hydrolases"/>
    <property type="match status" value="1"/>
</dbReference>
<dbReference type="InterPro" id="IPR027417">
    <property type="entry name" value="P-loop_NTPase"/>
</dbReference>
<organism evidence="4 5">
    <name type="scientific">Geochorda subterranea</name>
    <dbReference type="NCBI Taxonomy" id="3109564"/>
    <lineage>
        <taxon>Bacteria</taxon>
        <taxon>Bacillati</taxon>
        <taxon>Bacillota</taxon>
        <taxon>Limnochordia</taxon>
        <taxon>Limnochordales</taxon>
        <taxon>Geochordaceae</taxon>
        <taxon>Geochorda</taxon>
    </lineage>
</organism>
<evidence type="ECO:0000259" key="3">
    <source>
        <dbReference type="Pfam" id="PF00005"/>
    </source>
</evidence>
<dbReference type="SUPFAM" id="SSF52540">
    <property type="entry name" value="P-loop containing nucleoside triphosphate hydrolases"/>
    <property type="match status" value="1"/>
</dbReference>
<feature type="domain" description="ABC transporter" evidence="3">
    <location>
        <begin position="20"/>
        <end position="73"/>
    </location>
</feature>
<evidence type="ECO:0000313" key="5">
    <source>
        <dbReference type="Proteomes" id="UP001333102"/>
    </source>
</evidence>
<keyword evidence="5" id="KW-1185">Reference proteome</keyword>
<dbReference type="PANTHER" id="PTHR43335:SF4">
    <property type="entry name" value="ABC TRANSPORTER, ATP-BINDING PROTEIN"/>
    <property type="match status" value="1"/>
</dbReference>
<reference evidence="5" key="1">
    <citation type="submission" date="2023-12" db="EMBL/GenBank/DDBJ databases">
        <title>Novel isolates from deep terrestrial aquifers shed light on the physiology and ecology of the class Limnochordia.</title>
        <authorList>
            <person name="Karnachuk O.V."/>
            <person name="Lukina A.P."/>
            <person name="Avakyan M.R."/>
            <person name="Kadnikov V."/>
            <person name="Begmatov S."/>
            <person name="Beletsky A.V."/>
            <person name="Mardanov A.V."/>
            <person name="Ravin N.V."/>
        </authorList>
    </citation>
    <scope>NUCLEOTIDE SEQUENCE [LARGE SCALE GENOMIC DNA]</scope>
    <source>
        <strain evidence="5">LN</strain>
    </source>
</reference>